<feature type="transmembrane region" description="Helical" evidence="7">
    <location>
        <begin position="483"/>
        <end position="502"/>
    </location>
</feature>
<keyword evidence="3 7" id="KW-1133">Transmembrane helix</keyword>
<feature type="compositionally biased region" description="Polar residues" evidence="6">
    <location>
        <begin position="824"/>
        <end position="833"/>
    </location>
</feature>
<feature type="domain" description="Ion transport" evidence="8">
    <location>
        <begin position="1128"/>
        <end position="1294"/>
    </location>
</feature>
<evidence type="ECO:0000256" key="2">
    <source>
        <dbReference type="ARBA" id="ARBA00022692"/>
    </source>
</evidence>
<feature type="transmembrane region" description="Helical" evidence="7">
    <location>
        <begin position="442"/>
        <end position="462"/>
    </location>
</feature>
<sequence length="1302" mass="146162">MSVKPTFSQESSIVGIAHGSDEISCDSREESEMFSCEVARKESESSISEEATQVRMTSTQSLTLPAQLLDLVLAMKLTRPDILRVTPAYCALRAGAIAFQSASNVDLHQQSFVSHRIRRFWSHSWHGDRFKKYLTVLVLYKGTPAIFVGSFMALLPMVLFPLLPDMPGIAGFADMRFSPWSVCIGVTFTILMFLLWKPHQQVFFDQICINQKDRRLKMEAILSLSGLLKRSEEMFVLWDSTWTQRLWCLFELAAFMKSKDSSGSVQILTIRPTFIGPCMTVIFLMSFLAVLPLVFLRGENMDLMMLTAGAILLACVLPALVASMAFRSYFRSVDVLEDQLRTANLDEARCSCCDCGHVSQDGQSMICDRVVVKECIKIWFGNQEAFETCLHSEVLDTLSSKLRYGFFTKKYCLAMTMPILWAFMDISASWAAHAWWDFSVEWLLAGLTVWFIWIPLAFEWFVYLAHQHRQKASTCCRDLLRSIMVILLAAPMIVILAAIFVGTELTSEETPSWTQVVRLVAEAGGAKSFSRSLSSVELKEVLGNTQRLAALGIFQGKSEDHSLRDALFNEDTEKQMPQLFSKIQEALSGLALDERQVADLSKALGIMARSGGKVSWTDLVDVIVEQEGGPAPVQPLVKYCEGHAKDLHSALKGSLMDAEGMISFLKTAGEAEFIGHAADAAGREDFLTRLSEAGGASVLYSSLKEIDLKALLPAIMPVARAAKLHRESCLQVPAGSISRADAWHKLVEIVETKWGGPQAFLEKSGELYDSQRASAHERREGSEFDALVQDTGGRMAVSELLRWTADAGGGVQRSPLFSAVHTMPTSAVSSMSRSLARERESGDSESEDADARSSLMWCWRARAPHGFHMREESDDPESNGFAASDDGTSETSDERILDMEGKLSESQDARQEAEEHLKRIDDAYNKRRKELEESISELKEQLEEQHQELDRLEAEDGKMVNSFPGPRCLRWVEGDVFTVASTAVVLLNVIIIVREILDEPSTARWPWTNHHGTRPPSDKLDRFRRVCFVLDQAFLVFYLMEFTLRGLLMQHKLLCGELGEVIWNWLDLLIVVVGVIDQWILPEISDHTGGSNFGSAIRILRLLRLLRLMKVLKALLQSDLEWVEEDGFQGFVLFAILLNSILLGLQTDMPDFFLWNIFEGFLLLIFSFEIVVRIKHHGRDFFLDCQEVFWNMLDLLIVVSAVIDNWLFPIVDLIMVSLGSKHGLQADSAGMGIITLLRVVRLFRILRLARLIHSLPPLQDLVCGVVQAMHGMFWVLVLTCLMLFCSSILAMTLIEKEPLGRP</sequence>
<gene>
    <name evidence="9" type="ORF">SCF082_LOCUS32555</name>
</gene>
<evidence type="ECO:0000313" key="9">
    <source>
        <dbReference type="EMBL" id="CAK9062524.1"/>
    </source>
</evidence>
<dbReference type="InterPro" id="IPR027359">
    <property type="entry name" value="Volt_channel_dom_sf"/>
</dbReference>
<dbReference type="EMBL" id="CAXAMM010028280">
    <property type="protein sequence ID" value="CAK9062524.1"/>
    <property type="molecule type" value="Genomic_DNA"/>
</dbReference>
<accession>A0ABP0NID5</accession>
<dbReference type="Gene3D" id="1.20.120.350">
    <property type="entry name" value="Voltage-gated potassium channels. Chain C"/>
    <property type="match status" value="2"/>
</dbReference>
<feature type="transmembrane region" description="Helical" evidence="7">
    <location>
        <begin position="133"/>
        <end position="157"/>
    </location>
</feature>
<keyword evidence="2 7" id="KW-0812">Transmembrane</keyword>
<dbReference type="PANTHER" id="PTHR10037:SF62">
    <property type="entry name" value="SODIUM CHANNEL PROTEIN 60E"/>
    <property type="match status" value="1"/>
</dbReference>
<dbReference type="Pfam" id="PF00520">
    <property type="entry name" value="Ion_trans"/>
    <property type="match status" value="2"/>
</dbReference>
<evidence type="ECO:0000256" key="4">
    <source>
        <dbReference type="ARBA" id="ARBA00023136"/>
    </source>
</evidence>
<evidence type="ECO:0000256" key="1">
    <source>
        <dbReference type="ARBA" id="ARBA00004141"/>
    </source>
</evidence>
<evidence type="ECO:0000256" key="3">
    <source>
        <dbReference type="ARBA" id="ARBA00022989"/>
    </source>
</evidence>
<feature type="transmembrane region" description="Helical" evidence="7">
    <location>
        <begin position="303"/>
        <end position="326"/>
    </location>
</feature>
<comment type="caution">
    <text evidence="9">The sequence shown here is derived from an EMBL/GenBank/DDBJ whole genome shotgun (WGS) entry which is preliminary data.</text>
</comment>
<evidence type="ECO:0000256" key="7">
    <source>
        <dbReference type="SAM" id="Phobius"/>
    </source>
</evidence>
<keyword evidence="4 7" id="KW-0472">Membrane</keyword>
<feature type="transmembrane region" description="Helical" evidence="7">
    <location>
        <begin position="274"/>
        <end position="297"/>
    </location>
</feature>
<reference evidence="9 10" key="1">
    <citation type="submission" date="2024-02" db="EMBL/GenBank/DDBJ databases">
        <authorList>
            <person name="Chen Y."/>
            <person name="Shah S."/>
            <person name="Dougan E. K."/>
            <person name="Thang M."/>
            <person name="Chan C."/>
        </authorList>
    </citation>
    <scope>NUCLEOTIDE SEQUENCE [LARGE SCALE GENOMIC DNA]</scope>
</reference>
<name>A0ABP0NID5_9DINO</name>
<evidence type="ECO:0000256" key="6">
    <source>
        <dbReference type="SAM" id="MobiDB-lite"/>
    </source>
</evidence>
<feature type="region of interest" description="Disordered" evidence="6">
    <location>
        <begin position="869"/>
        <end position="895"/>
    </location>
</feature>
<feature type="region of interest" description="Disordered" evidence="6">
    <location>
        <begin position="824"/>
        <end position="850"/>
    </location>
</feature>
<dbReference type="InterPro" id="IPR005821">
    <property type="entry name" value="Ion_trans_dom"/>
</dbReference>
<feature type="transmembrane region" description="Helical" evidence="7">
    <location>
        <begin position="1152"/>
        <end position="1172"/>
    </location>
</feature>
<feature type="transmembrane region" description="Helical" evidence="7">
    <location>
        <begin position="177"/>
        <end position="196"/>
    </location>
</feature>
<keyword evidence="5" id="KW-0175">Coiled coil</keyword>
<evidence type="ECO:0000259" key="8">
    <source>
        <dbReference type="Pfam" id="PF00520"/>
    </source>
</evidence>
<evidence type="ECO:0000313" key="10">
    <source>
        <dbReference type="Proteomes" id="UP001642464"/>
    </source>
</evidence>
<keyword evidence="10" id="KW-1185">Reference proteome</keyword>
<feature type="transmembrane region" description="Helical" evidence="7">
    <location>
        <begin position="411"/>
        <end position="436"/>
    </location>
</feature>
<feature type="transmembrane region" description="Helical" evidence="7">
    <location>
        <begin position="1023"/>
        <end position="1040"/>
    </location>
</feature>
<dbReference type="Proteomes" id="UP001642464">
    <property type="component" value="Unassembled WGS sequence"/>
</dbReference>
<protein>
    <submittedName>
        <fullName evidence="9">L type</fullName>
    </submittedName>
</protein>
<feature type="coiled-coil region" evidence="5">
    <location>
        <begin position="896"/>
        <end position="955"/>
    </location>
</feature>
<organism evidence="9 10">
    <name type="scientific">Durusdinium trenchii</name>
    <dbReference type="NCBI Taxonomy" id="1381693"/>
    <lineage>
        <taxon>Eukaryota</taxon>
        <taxon>Sar</taxon>
        <taxon>Alveolata</taxon>
        <taxon>Dinophyceae</taxon>
        <taxon>Suessiales</taxon>
        <taxon>Symbiodiniaceae</taxon>
        <taxon>Durusdinium</taxon>
    </lineage>
</organism>
<dbReference type="SUPFAM" id="SSF81324">
    <property type="entry name" value="Voltage-gated potassium channels"/>
    <property type="match status" value="2"/>
</dbReference>
<feature type="transmembrane region" description="Helical" evidence="7">
    <location>
        <begin position="1127"/>
        <end position="1145"/>
    </location>
</feature>
<feature type="transmembrane region" description="Helical" evidence="7">
    <location>
        <begin position="1192"/>
        <end position="1218"/>
    </location>
</feature>
<feature type="transmembrane region" description="Helical" evidence="7">
    <location>
        <begin position="1061"/>
        <end position="1081"/>
    </location>
</feature>
<dbReference type="InterPro" id="IPR043203">
    <property type="entry name" value="VGCC_Ca_Na"/>
</dbReference>
<comment type="subcellular location">
    <subcellularLocation>
        <location evidence="1">Membrane</location>
        <topology evidence="1">Multi-pass membrane protein</topology>
    </subcellularLocation>
</comment>
<dbReference type="PANTHER" id="PTHR10037">
    <property type="entry name" value="VOLTAGE-GATED CATION CHANNEL CALCIUM AND SODIUM"/>
    <property type="match status" value="1"/>
</dbReference>
<feature type="transmembrane region" description="Helical" evidence="7">
    <location>
        <begin position="1272"/>
        <end position="1294"/>
    </location>
</feature>
<feature type="domain" description="Ion transport" evidence="8">
    <location>
        <begin position="976"/>
        <end position="1113"/>
    </location>
</feature>
<proteinExistence type="predicted"/>
<evidence type="ECO:0000256" key="5">
    <source>
        <dbReference type="SAM" id="Coils"/>
    </source>
</evidence>